<dbReference type="Proteomes" id="UP000887013">
    <property type="component" value="Unassembled WGS sequence"/>
</dbReference>
<accession>A0A8X6I4S5</accession>
<dbReference type="AlphaFoldDB" id="A0A8X6I4S5"/>
<reference evidence="1" key="1">
    <citation type="submission" date="2020-08" db="EMBL/GenBank/DDBJ databases">
        <title>Multicomponent nature underlies the extraordinary mechanical properties of spider dragline silk.</title>
        <authorList>
            <person name="Kono N."/>
            <person name="Nakamura H."/>
            <person name="Mori M."/>
            <person name="Yoshida Y."/>
            <person name="Ohtoshi R."/>
            <person name="Malay A.D."/>
            <person name="Moran D.A.P."/>
            <person name="Tomita M."/>
            <person name="Numata K."/>
            <person name="Arakawa K."/>
        </authorList>
    </citation>
    <scope>NUCLEOTIDE SEQUENCE</scope>
</reference>
<sequence>MGLHVCLLSFCTAVRRQEGSPEEKTALRPVFRCQSRCRQGRIRDRFRPGAAEEPTRNITRITIRIISKSIIFLRISAPRDLRGASFRRKAQTGHGQELPALFRAQMEVIFQSSMA</sequence>
<evidence type="ECO:0000313" key="2">
    <source>
        <dbReference type="Proteomes" id="UP000887013"/>
    </source>
</evidence>
<comment type="caution">
    <text evidence="1">The sequence shown here is derived from an EMBL/GenBank/DDBJ whole genome shotgun (WGS) entry which is preliminary data.</text>
</comment>
<proteinExistence type="predicted"/>
<organism evidence="1 2">
    <name type="scientific">Nephila pilipes</name>
    <name type="common">Giant wood spider</name>
    <name type="synonym">Nephila maculata</name>
    <dbReference type="NCBI Taxonomy" id="299642"/>
    <lineage>
        <taxon>Eukaryota</taxon>
        <taxon>Metazoa</taxon>
        <taxon>Ecdysozoa</taxon>
        <taxon>Arthropoda</taxon>
        <taxon>Chelicerata</taxon>
        <taxon>Arachnida</taxon>
        <taxon>Araneae</taxon>
        <taxon>Araneomorphae</taxon>
        <taxon>Entelegynae</taxon>
        <taxon>Araneoidea</taxon>
        <taxon>Nephilidae</taxon>
        <taxon>Nephila</taxon>
    </lineage>
</organism>
<protein>
    <submittedName>
        <fullName evidence="1">Uncharacterized protein</fullName>
    </submittedName>
</protein>
<name>A0A8X6I4S5_NEPPI</name>
<keyword evidence="2" id="KW-1185">Reference proteome</keyword>
<dbReference type="EMBL" id="BMAW01041875">
    <property type="protein sequence ID" value="GFS31187.1"/>
    <property type="molecule type" value="Genomic_DNA"/>
</dbReference>
<evidence type="ECO:0000313" key="1">
    <source>
        <dbReference type="EMBL" id="GFS31187.1"/>
    </source>
</evidence>
<gene>
    <name evidence="1" type="ORF">NPIL_553531</name>
</gene>